<keyword evidence="5" id="KW-0699">rRNA-binding</keyword>
<dbReference type="GO" id="GO:0000049">
    <property type="term" value="F:tRNA binding"/>
    <property type="evidence" value="ECO:0007669"/>
    <property type="project" value="UniProtKB-UniRule"/>
</dbReference>
<organism evidence="9 10">
    <name type="scientific">candidate division WS6 bacterium OLB20</name>
    <dbReference type="NCBI Taxonomy" id="1617426"/>
    <lineage>
        <taxon>Bacteria</taxon>
        <taxon>Candidatus Dojkabacteria</taxon>
    </lineage>
</organism>
<protein>
    <recommendedName>
        <fullName evidence="4 5">Large ribosomal subunit protein uL5</fullName>
    </recommendedName>
</protein>
<reference evidence="9 10" key="1">
    <citation type="submission" date="2015-02" db="EMBL/GenBank/DDBJ databases">
        <title>Improved understanding of the partial-nitritation anammox process through 23 genomes representing the majority of the microbial community.</title>
        <authorList>
            <person name="Speth D.R."/>
            <person name="In T Zandt M."/>
            <person name="Guerrero Cruz S."/>
            <person name="Jetten M.S."/>
            <person name="Dutilh B.E."/>
        </authorList>
    </citation>
    <scope>NUCLEOTIDE SEQUENCE [LARGE SCALE GENOMIC DNA]</scope>
    <source>
        <strain evidence="9">OLB20</strain>
    </source>
</reference>
<dbReference type="GO" id="GO:0006412">
    <property type="term" value="P:translation"/>
    <property type="evidence" value="ECO:0007669"/>
    <property type="project" value="UniProtKB-UniRule"/>
</dbReference>
<comment type="function">
    <text evidence="5">This is 1 of the proteins that bind and probably mediate the attachment of the 5S RNA into the large ribosomal subunit, where it forms part of the central protuberance. In the 70S ribosome it contacts protein S13 of the 30S subunit (bridge B1b), connecting the 2 subunits; this bridge is implicated in subunit movement. Contacts the P site tRNA; the 5S rRNA and some of its associated proteins might help stabilize positioning of ribosome-bound tRNAs.</text>
</comment>
<keyword evidence="3 5" id="KW-0687">Ribonucleoprotein</keyword>
<proteinExistence type="inferred from homology"/>
<dbReference type="GO" id="GO:1990904">
    <property type="term" value="C:ribonucleoprotein complex"/>
    <property type="evidence" value="ECO:0007669"/>
    <property type="project" value="UniProtKB-KW"/>
</dbReference>
<dbReference type="InterPro" id="IPR031310">
    <property type="entry name" value="Ribosomal_uL5_N"/>
</dbReference>
<dbReference type="InterPro" id="IPR020930">
    <property type="entry name" value="Ribosomal_uL5_bac-type"/>
</dbReference>
<evidence type="ECO:0000313" key="9">
    <source>
        <dbReference type="EMBL" id="KXK26192.1"/>
    </source>
</evidence>
<sequence length="190" mass="21632">MAKEKSRLQVKYENEIRPELMKELGIDNIMAVPNLTKIVVNSGLGEAKVDRTAIDDMMRDIALITGQKPVATRSRKAISNFKIREGMDIGVKVTLRRDMMWYFMDRLISISLPRIKDFRGIPAKAFDRNGNYALGMNEHTVFPEVDTTQVTKIRGLQIVICTSSDNDEHAFKLLEKLGMPFVKSKKKNKS</sequence>
<dbReference type="InterPro" id="IPR031309">
    <property type="entry name" value="Ribosomal_uL5_C"/>
</dbReference>
<evidence type="ECO:0000256" key="4">
    <source>
        <dbReference type="ARBA" id="ARBA00035245"/>
    </source>
</evidence>
<evidence type="ECO:0000259" key="7">
    <source>
        <dbReference type="Pfam" id="PF00281"/>
    </source>
</evidence>
<dbReference type="PROSITE" id="PS00358">
    <property type="entry name" value="RIBOSOMAL_L5"/>
    <property type="match status" value="1"/>
</dbReference>
<dbReference type="Gene3D" id="3.30.1440.10">
    <property type="match status" value="1"/>
</dbReference>
<dbReference type="GO" id="GO:0003735">
    <property type="term" value="F:structural constituent of ribosome"/>
    <property type="evidence" value="ECO:0007669"/>
    <property type="project" value="InterPro"/>
</dbReference>
<dbReference type="SUPFAM" id="SSF55282">
    <property type="entry name" value="RL5-like"/>
    <property type="match status" value="1"/>
</dbReference>
<evidence type="ECO:0000256" key="5">
    <source>
        <dbReference type="HAMAP-Rule" id="MF_01333"/>
    </source>
</evidence>
<evidence type="ECO:0000256" key="2">
    <source>
        <dbReference type="ARBA" id="ARBA00022980"/>
    </source>
</evidence>
<dbReference type="GO" id="GO:0005840">
    <property type="term" value="C:ribosome"/>
    <property type="evidence" value="ECO:0007669"/>
    <property type="project" value="UniProtKB-KW"/>
</dbReference>
<dbReference type="STRING" id="1617426.TR69_WS6001001187"/>
<keyword evidence="5" id="KW-0694">RNA-binding</keyword>
<dbReference type="AlphaFoldDB" id="A0A136LX07"/>
<evidence type="ECO:0000313" key="10">
    <source>
        <dbReference type="Proteomes" id="UP000070457"/>
    </source>
</evidence>
<dbReference type="PATRIC" id="fig|1617426.3.peg.1176"/>
<comment type="similarity">
    <text evidence="1 5 6">Belongs to the universal ribosomal protein uL5 family.</text>
</comment>
<accession>A0A136LX07</accession>
<dbReference type="Pfam" id="PF00281">
    <property type="entry name" value="Ribosomal_L5"/>
    <property type="match status" value="1"/>
</dbReference>
<dbReference type="InterPro" id="IPR002132">
    <property type="entry name" value="Ribosomal_uL5"/>
</dbReference>
<dbReference type="HAMAP" id="MF_01333_B">
    <property type="entry name" value="Ribosomal_uL5_B"/>
    <property type="match status" value="1"/>
</dbReference>
<evidence type="ECO:0000256" key="3">
    <source>
        <dbReference type="ARBA" id="ARBA00023274"/>
    </source>
</evidence>
<dbReference type="PIRSF" id="PIRSF002161">
    <property type="entry name" value="Ribosomal_L5"/>
    <property type="match status" value="1"/>
</dbReference>
<keyword evidence="2 5" id="KW-0689">Ribosomal protein</keyword>
<feature type="domain" description="Large ribosomal subunit protein uL5 C-terminal" evidence="8">
    <location>
        <begin position="89"/>
        <end position="181"/>
    </location>
</feature>
<evidence type="ECO:0000256" key="1">
    <source>
        <dbReference type="ARBA" id="ARBA00008553"/>
    </source>
</evidence>
<dbReference type="Proteomes" id="UP000070457">
    <property type="component" value="Unassembled WGS sequence"/>
</dbReference>
<gene>
    <name evidence="5 9" type="primary">rplE</name>
    <name evidence="9" type="ORF">TR69_WS6001001187</name>
</gene>
<dbReference type="PANTHER" id="PTHR11994">
    <property type="entry name" value="60S RIBOSOMAL PROTEIN L11-RELATED"/>
    <property type="match status" value="1"/>
</dbReference>
<dbReference type="InterPro" id="IPR020929">
    <property type="entry name" value="Ribosomal_uL5_CS"/>
</dbReference>
<dbReference type="EMBL" id="JYNZ01000004">
    <property type="protein sequence ID" value="KXK26192.1"/>
    <property type="molecule type" value="Genomic_DNA"/>
</dbReference>
<evidence type="ECO:0000259" key="8">
    <source>
        <dbReference type="Pfam" id="PF00673"/>
    </source>
</evidence>
<name>A0A136LX07_9BACT</name>
<comment type="subunit">
    <text evidence="5">Part of the 50S ribosomal subunit; part of the 5S rRNA/L5/L18/L25 subcomplex. Contacts the 5S rRNA and the P site tRNA. Forms a bridge to the 30S subunit in the 70S ribosome.</text>
</comment>
<dbReference type="NCBIfam" id="NF000585">
    <property type="entry name" value="PRK00010.1"/>
    <property type="match status" value="1"/>
</dbReference>
<keyword evidence="5" id="KW-0820">tRNA-binding</keyword>
<dbReference type="FunFam" id="3.30.1440.10:FF:000001">
    <property type="entry name" value="50S ribosomal protein L5"/>
    <property type="match status" value="1"/>
</dbReference>
<feature type="domain" description="Large ribosomal subunit protein uL5 N-terminal" evidence="7">
    <location>
        <begin position="28"/>
        <end position="84"/>
    </location>
</feature>
<dbReference type="InterPro" id="IPR022803">
    <property type="entry name" value="Ribosomal_uL5_dom_sf"/>
</dbReference>
<evidence type="ECO:0000256" key="6">
    <source>
        <dbReference type="RuleBase" id="RU003930"/>
    </source>
</evidence>
<dbReference type="Pfam" id="PF00673">
    <property type="entry name" value="Ribosomal_L5_C"/>
    <property type="match status" value="1"/>
</dbReference>
<dbReference type="GO" id="GO:0019843">
    <property type="term" value="F:rRNA binding"/>
    <property type="evidence" value="ECO:0007669"/>
    <property type="project" value="UniProtKB-UniRule"/>
</dbReference>
<comment type="caution">
    <text evidence="9">The sequence shown here is derived from an EMBL/GenBank/DDBJ whole genome shotgun (WGS) entry which is preliminary data.</text>
</comment>